<evidence type="ECO:0000256" key="2">
    <source>
        <dbReference type="ARBA" id="ARBA00022801"/>
    </source>
</evidence>
<dbReference type="Gene3D" id="2.40.10.120">
    <property type="match status" value="1"/>
</dbReference>
<organism evidence="4 5">
    <name type="scientific">Effusibacillus dendaii</name>
    <dbReference type="NCBI Taxonomy" id="2743772"/>
    <lineage>
        <taxon>Bacteria</taxon>
        <taxon>Bacillati</taxon>
        <taxon>Bacillota</taxon>
        <taxon>Bacilli</taxon>
        <taxon>Bacillales</taxon>
        <taxon>Alicyclobacillaceae</taxon>
        <taxon>Effusibacillus</taxon>
    </lineage>
</organism>
<keyword evidence="5" id="KW-1185">Reference proteome</keyword>
<dbReference type="SUPFAM" id="SSF50494">
    <property type="entry name" value="Trypsin-like serine proteases"/>
    <property type="match status" value="1"/>
</dbReference>
<sequence length="203" mass="22271">MLIEVRRPRQRRMPFFGPFEIFPEPNNEVTNVGTGFVCDKRGYILTNQHVVQGSPEVQISFYGQKKPTVARVVKSDTELDLALLKTSLPANTPVLRFARPDQVRLGEWVMAIGNPLGLEHSVTVGVVSAINRPLTIGDRKYDKLIQTDAAINRGNSGGPLLNVNGEVIGINTAVSQSSQGIGFAIGADSVRKVLQKWLPPDRE</sequence>
<name>A0A7I8DAA9_9BACL</name>
<dbReference type="PRINTS" id="PR00834">
    <property type="entry name" value="PROTEASES2C"/>
</dbReference>
<evidence type="ECO:0000313" key="5">
    <source>
        <dbReference type="Proteomes" id="UP000593802"/>
    </source>
</evidence>
<dbReference type="Proteomes" id="UP000593802">
    <property type="component" value="Chromosome"/>
</dbReference>
<dbReference type="InterPro" id="IPR009003">
    <property type="entry name" value="Peptidase_S1_PA"/>
</dbReference>
<dbReference type="GO" id="GO:0004252">
    <property type="term" value="F:serine-type endopeptidase activity"/>
    <property type="evidence" value="ECO:0007669"/>
    <property type="project" value="InterPro"/>
</dbReference>
<keyword evidence="2" id="KW-0378">Hydrolase</keyword>
<protein>
    <recommendedName>
        <fullName evidence="6">Serine protease</fullName>
    </recommendedName>
</protein>
<accession>A0A7I8DAA9</accession>
<reference evidence="4 5" key="1">
    <citation type="submission" date="2020-08" db="EMBL/GenBank/DDBJ databases">
        <title>Complete Genome Sequence of Effusibacillus dendaii Strain skT53, Isolated from Farmland soil.</title>
        <authorList>
            <person name="Konishi T."/>
            <person name="Kawasaki H."/>
        </authorList>
    </citation>
    <scope>NUCLEOTIDE SEQUENCE [LARGE SCALE GENOMIC DNA]</scope>
    <source>
        <strain evidence="5">skT53</strain>
    </source>
</reference>
<evidence type="ECO:0008006" key="6">
    <source>
        <dbReference type="Google" id="ProtNLM"/>
    </source>
</evidence>
<keyword evidence="1" id="KW-0645">Protease</keyword>
<dbReference type="GO" id="GO:0006508">
    <property type="term" value="P:proteolysis"/>
    <property type="evidence" value="ECO:0007669"/>
    <property type="project" value="UniProtKB-KW"/>
</dbReference>
<dbReference type="PANTHER" id="PTHR43343">
    <property type="entry name" value="PEPTIDASE S12"/>
    <property type="match status" value="1"/>
</dbReference>
<dbReference type="KEGG" id="eff:skT53_07410"/>
<dbReference type="AlphaFoldDB" id="A0A7I8DAA9"/>
<evidence type="ECO:0000256" key="3">
    <source>
        <dbReference type="ARBA" id="ARBA00022825"/>
    </source>
</evidence>
<dbReference type="PANTHER" id="PTHR43343:SF3">
    <property type="entry name" value="PROTEASE DO-LIKE 8, CHLOROPLASTIC"/>
    <property type="match status" value="1"/>
</dbReference>
<keyword evidence="3" id="KW-0720">Serine protease</keyword>
<dbReference type="Pfam" id="PF13365">
    <property type="entry name" value="Trypsin_2"/>
    <property type="match status" value="1"/>
</dbReference>
<dbReference type="InterPro" id="IPR001940">
    <property type="entry name" value="Peptidase_S1C"/>
</dbReference>
<evidence type="ECO:0000256" key="1">
    <source>
        <dbReference type="ARBA" id="ARBA00022670"/>
    </source>
</evidence>
<proteinExistence type="predicted"/>
<dbReference type="InterPro" id="IPR051201">
    <property type="entry name" value="Chloro_Bact_Ser_Proteases"/>
</dbReference>
<evidence type="ECO:0000313" key="4">
    <source>
        <dbReference type="EMBL" id="BCJ85756.1"/>
    </source>
</evidence>
<dbReference type="EMBL" id="AP023366">
    <property type="protein sequence ID" value="BCJ85756.1"/>
    <property type="molecule type" value="Genomic_DNA"/>
</dbReference>
<gene>
    <name evidence="4" type="ORF">skT53_07410</name>
</gene>